<dbReference type="RefSeq" id="WP_140652874.1">
    <property type="nucleotide sequence ID" value="NZ_RCZO01000006.1"/>
</dbReference>
<protein>
    <submittedName>
        <fullName evidence="2">Uncharacterized protein</fullName>
    </submittedName>
</protein>
<feature type="region of interest" description="Disordered" evidence="1">
    <location>
        <begin position="101"/>
        <end position="127"/>
    </location>
</feature>
<evidence type="ECO:0000313" key="3">
    <source>
        <dbReference type="Proteomes" id="UP000319486"/>
    </source>
</evidence>
<organism evidence="2 3">
    <name type="scientific">Rhodanobacter glycinis</name>
    <dbReference type="NCBI Taxonomy" id="582702"/>
    <lineage>
        <taxon>Bacteria</taxon>
        <taxon>Pseudomonadati</taxon>
        <taxon>Pseudomonadota</taxon>
        <taxon>Gammaproteobacteria</taxon>
        <taxon>Lysobacterales</taxon>
        <taxon>Rhodanobacteraceae</taxon>
        <taxon>Rhodanobacter</taxon>
    </lineage>
</organism>
<sequence length="127" mass="13754">MGDTVTCKLVNVSIERGRDTITVEVPKHEIDVLRAVHGPSNVVEGDLSGETLELSDSADAEYQRMQNKYRRANAADPVRVAYPVGPRSLEEFGFALGRGAREDAPQSGVRTHAKAQEPAAKEKPAAK</sequence>
<evidence type="ECO:0000256" key="1">
    <source>
        <dbReference type="SAM" id="MobiDB-lite"/>
    </source>
</evidence>
<dbReference type="Proteomes" id="UP000319486">
    <property type="component" value="Unassembled WGS sequence"/>
</dbReference>
<dbReference type="AlphaFoldDB" id="A0A502C5Y4"/>
<reference evidence="2 3" key="1">
    <citation type="journal article" date="2019" name="Environ. Microbiol.">
        <title>Species interactions and distinct microbial communities in high Arctic permafrost affected cryosols are associated with the CH4 and CO2 gas fluxes.</title>
        <authorList>
            <person name="Altshuler I."/>
            <person name="Hamel J."/>
            <person name="Turney S."/>
            <person name="Magnuson E."/>
            <person name="Levesque R."/>
            <person name="Greer C."/>
            <person name="Whyte L.G."/>
        </authorList>
    </citation>
    <scope>NUCLEOTIDE SEQUENCE [LARGE SCALE GENOMIC DNA]</scope>
    <source>
        <strain evidence="2 3">S13Y</strain>
    </source>
</reference>
<proteinExistence type="predicted"/>
<accession>A0A502C5Y4</accession>
<gene>
    <name evidence="2" type="ORF">EAH88_11850</name>
</gene>
<dbReference type="EMBL" id="RCZO01000006">
    <property type="protein sequence ID" value="TPG08318.1"/>
    <property type="molecule type" value="Genomic_DNA"/>
</dbReference>
<evidence type="ECO:0000313" key="2">
    <source>
        <dbReference type="EMBL" id="TPG08318.1"/>
    </source>
</evidence>
<comment type="caution">
    <text evidence="2">The sequence shown here is derived from an EMBL/GenBank/DDBJ whole genome shotgun (WGS) entry which is preliminary data.</text>
</comment>
<name>A0A502C5Y4_9GAMM</name>
<keyword evidence="3" id="KW-1185">Reference proteome</keyword>